<evidence type="ECO:0000259" key="3">
    <source>
        <dbReference type="Pfam" id="PF17898"/>
    </source>
</evidence>
<keyword evidence="2" id="KW-0732">Signal</keyword>
<name>A0A1G9D0J4_9BACI</name>
<keyword evidence="5" id="KW-1185">Reference proteome</keyword>
<proteinExistence type="predicted"/>
<dbReference type="PROSITE" id="PS51257">
    <property type="entry name" value="PROKAR_LIPOPROTEIN"/>
    <property type="match status" value="1"/>
</dbReference>
<evidence type="ECO:0000256" key="2">
    <source>
        <dbReference type="SAM" id="SignalP"/>
    </source>
</evidence>
<feature type="chain" id="PRO_5038836251" evidence="2">
    <location>
        <begin position="22"/>
        <end position="224"/>
    </location>
</feature>
<feature type="region of interest" description="Disordered" evidence="1">
    <location>
        <begin position="183"/>
        <end position="224"/>
    </location>
</feature>
<dbReference type="Pfam" id="PF17898">
    <property type="entry name" value="GerD"/>
    <property type="match status" value="1"/>
</dbReference>
<evidence type="ECO:0000313" key="4">
    <source>
        <dbReference type="EMBL" id="SDK57214.1"/>
    </source>
</evidence>
<organism evidence="4 5">
    <name type="scientific">Sediminibacillus albus</name>
    <dbReference type="NCBI Taxonomy" id="407036"/>
    <lineage>
        <taxon>Bacteria</taxon>
        <taxon>Bacillati</taxon>
        <taxon>Bacillota</taxon>
        <taxon>Bacilli</taxon>
        <taxon>Bacillales</taxon>
        <taxon>Bacillaceae</taxon>
        <taxon>Sediminibacillus</taxon>
    </lineage>
</organism>
<reference evidence="4 5" key="1">
    <citation type="submission" date="2016-10" db="EMBL/GenBank/DDBJ databases">
        <authorList>
            <person name="de Groot N.N."/>
        </authorList>
    </citation>
    <scope>NUCLEOTIDE SEQUENCE [LARGE SCALE GENOMIC DNA]</scope>
    <source>
        <strain evidence="4 5">CGMCC 1.6502</strain>
    </source>
</reference>
<feature type="signal peptide" evidence="2">
    <location>
        <begin position="1"/>
        <end position="21"/>
    </location>
</feature>
<dbReference type="NCBIfam" id="NF040801">
    <property type="entry name" value="spore_GerD"/>
    <property type="match status" value="1"/>
</dbReference>
<sequence length="224" mass="23979">MFRLIPAMMICASLLMLSSCGGGGNPTSGEEGNYDTTKKMVTDILKTDEGKKAITEVLSDEEMQKTYVIEGNTVKDSVNKALTSEEGKKFWTKMFDDPKFVESFSKTLQDQHKDVMKGLMSDSAFQKQMMELFQNPEMTEQMVSALKSQQFREHLEKTVQETMESPMFKAQMSDIILKAAEQMKPTQGSQGQGGGSGQGGGQGGQGGQGGGGGQGEGGGQGGGG</sequence>
<dbReference type="AlphaFoldDB" id="A0A1G9D0J4"/>
<protein>
    <submittedName>
        <fullName evidence="4">Spore germination protein D</fullName>
    </submittedName>
</protein>
<feature type="domain" description="Spore germination GerD central core" evidence="3">
    <location>
        <begin position="68"/>
        <end position="180"/>
    </location>
</feature>
<dbReference type="STRING" id="407036.SAMN05216243_3587"/>
<dbReference type="Proteomes" id="UP000198694">
    <property type="component" value="Unassembled WGS sequence"/>
</dbReference>
<gene>
    <name evidence="4" type="ORF">SAMN05216243_3587</name>
</gene>
<evidence type="ECO:0000313" key="5">
    <source>
        <dbReference type="Proteomes" id="UP000198694"/>
    </source>
</evidence>
<dbReference type="RefSeq" id="WP_093217199.1">
    <property type="nucleotide sequence ID" value="NZ_FNFL01000009.1"/>
</dbReference>
<evidence type="ECO:0000256" key="1">
    <source>
        <dbReference type="SAM" id="MobiDB-lite"/>
    </source>
</evidence>
<accession>A0A1G9D0J4</accession>
<dbReference type="EMBL" id="FNFL01000009">
    <property type="protein sequence ID" value="SDK57214.1"/>
    <property type="molecule type" value="Genomic_DNA"/>
</dbReference>
<dbReference type="OrthoDB" id="2375836at2"/>
<feature type="compositionally biased region" description="Gly residues" evidence="1">
    <location>
        <begin position="190"/>
        <end position="224"/>
    </location>
</feature>
<dbReference type="InterPro" id="IPR041262">
    <property type="entry name" value="GerD_central"/>
</dbReference>